<gene>
    <name evidence="1" type="ORF">Daesc_002072</name>
</gene>
<dbReference type="InterPro" id="IPR050312">
    <property type="entry name" value="IolE/XylAMocC-like"/>
</dbReference>
<sequence>MEHLAFGPIPYFEGLQNRFLFGRISAQLITRFAIAKELGTNIIIVTANHRPASKLSTEFIRNDLAFLADFAFRYKPPLFVAYSFTCYSTIVNKWWKAWELVESVDRFNFGLCLNVFHIASSWTYETELDQVNCIERLTSTVQRSKVFRMQVSSAVPPVLPLSADHPWYHPRETAFESWSRNGKIFLFETTPSYTSNAMEELAQSIIVGLGYIGCVTLETSTTTDDMGEDVPADRAKRGKIAWKKFQLMLHEANYAPF</sequence>
<proteinExistence type="predicted"/>
<dbReference type="AlphaFoldDB" id="A0AAX6MX91"/>
<dbReference type="InterPro" id="IPR036237">
    <property type="entry name" value="Xyl_isomerase-like_sf"/>
</dbReference>
<dbReference type="Proteomes" id="UP001369815">
    <property type="component" value="Unassembled WGS sequence"/>
</dbReference>
<evidence type="ECO:0000313" key="2">
    <source>
        <dbReference type="Proteomes" id="UP001369815"/>
    </source>
</evidence>
<keyword evidence="2" id="KW-1185">Reference proteome</keyword>
<dbReference type="EMBL" id="JBANMG010000002">
    <property type="protein sequence ID" value="KAK6956792.1"/>
    <property type="molecule type" value="Genomic_DNA"/>
</dbReference>
<dbReference type="SUPFAM" id="SSF51658">
    <property type="entry name" value="Xylose isomerase-like"/>
    <property type="match status" value="1"/>
</dbReference>
<reference evidence="1 2" key="1">
    <citation type="journal article" date="2024" name="Front Chem Biol">
        <title>Unveiling the potential of Daldinia eschscholtzii MFLUCC 19-0629 through bioactivity and bioinformatics studies for enhanced sustainable agriculture production.</title>
        <authorList>
            <person name="Brooks S."/>
            <person name="Weaver J.A."/>
            <person name="Klomchit A."/>
            <person name="Alharthi S.A."/>
            <person name="Onlamun T."/>
            <person name="Nurani R."/>
            <person name="Vong T.K."/>
            <person name="Alberti F."/>
            <person name="Greco C."/>
        </authorList>
    </citation>
    <scope>NUCLEOTIDE SEQUENCE [LARGE SCALE GENOMIC DNA]</scope>
    <source>
        <strain evidence="1">MFLUCC 19-0629</strain>
    </source>
</reference>
<comment type="caution">
    <text evidence="1">The sequence shown here is derived from an EMBL/GenBank/DDBJ whole genome shotgun (WGS) entry which is preliminary data.</text>
</comment>
<dbReference type="PANTHER" id="PTHR12110:SF57">
    <property type="entry name" value="DIOXYGENASE, PUTATIVE-RELATED"/>
    <property type="match status" value="1"/>
</dbReference>
<evidence type="ECO:0000313" key="1">
    <source>
        <dbReference type="EMBL" id="KAK6956792.1"/>
    </source>
</evidence>
<protein>
    <recommendedName>
        <fullName evidence="3">Xylose isomerase-like TIM barrel domain-containing protein</fullName>
    </recommendedName>
</protein>
<accession>A0AAX6MX91</accession>
<name>A0AAX6MX91_9PEZI</name>
<organism evidence="1 2">
    <name type="scientific">Daldinia eschscholtzii</name>
    <dbReference type="NCBI Taxonomy" id="292717"/>
    <lineage>
        <taxon>Eukaryota</taxon>
        <taxon>Fungi</taxon>
        <taxon>Dikarya</taxon>
        <taxon>Ascomycota</taxon>
        <taxon>Pezizomycotina</taxon>
        <taxon>Sordariomycetes</taxon>
        <taxon>Xylariomycetidae</taxon>
        <taxon>Xylariales</taxon>
        <taxon>Hypoxylaceae</taxon>
        <taxon>Daldinia</taxon>
    </lineage>
</organism>
<dbReference type="Gene3D" id="3.20.20.150">
    <property type="entry name" value="Divalent-metal-dependent TIM barrel enzymes"/>
    <property type="match status" value="1"/>
</dbReference>
<evidence type="ECO:0008006" key="3">
    <source>
        <dbReference type="Google" id="ProtNLM"/>
    </source>
</evidence>
<dbReference type="PANTHER" id="PTHR12110">
    <property type="entry name" value="HYDROXYPYRUVATE ISOMERASE"/>
    <property type="match status" value="1"/>
</dbReference>